<keyword evidence="5" id="KW-1185">Reference proteome</keyword>
<dbReference type="Pfam" id="PF08864">
    <property type="entry name" value="UPF0302"/>
    <property type="match status" value="1"/>
</dbReference>
<feature type="domain" description="IDEAL" evidence="2">
    <location>
        <begin position="185"/>
        <end position="221"/>
    </location>
</feature>
<evidence type="ECO:0000313" key="6">
    <source>
        <dbReference type="Proteomes" id="UP000070376"/>
    </source>
</evidence>
<evidence type="ECO:0000313" key="4">
    <source>
        <dbReference type="EMBL" id="KWZ79465.1"/>
    </source>
</evidence>
<sequence length="226" mass="26842">MRPSLPDFFVGGLDGKRYNEGVNQCFIKKAARCKHGHSICRGGITMALTPVSINEKKEFIRWFLNHYQLKRRESVWILNYLMSHDQLMEKVHFVEEAHLCPRGIIMSTHCVDNVPFRFYKDNIMTTDAEKSFHDIRLNREEDIYIQLNFKKSHLSYQYAAVLEENPYMPKDLHINETDRQMAEKLLEKSMKDFKRNKLREEIDKALDEKDYGRFVELSGEMKKLDD</sequence>
<dbReference type="AlphaFoldDB" id="A0A0C5CBD2"/>
<reference evidence="5" key="2">
    <citation type="submission" date="2015-01" db="EMBL/GenBank/DDBJ databases">
        <title>Comparative genome analysis of Bacillus coagulans HM-08, Clostridium butyricum HM-68, Bacillus subtilis HM-66 and Bacillus paralicheniformis BL-09.</title>
        <authorList>
            <person name="Zhang H."/>
        </authorList>
    </citation>
    <scope>NUCLEOTIDE SEQUENCE [LARGE SCALE GENOMIC DNA]</scope>
    <source>
        <strain evidence="5">HM-08</strain>
    </source>
</reference>
<dbReference type="InterPro" id="IPR014957">
    <property type="entry name" value="IDEAL_dom"/>
</dbReference>
<evidence type="ECO:0000313" key="5">
    <source>
        <dbReference type="Proteomes" id="UP000032024"/>
    </source>
</evidence>
<dbReference type="InterPro" id="IPR038091">
    <property type="entry name" value="UPF0302_N_sf"/>
</dbReference>
<accession>A0A0C5CBD2</accession>
<name>A0A0C5CBD2_HEYCO</name>
<dbReference type="HAMAP" id="MF_00760">
    <property type="entry name" value="UPF0302"/>
    <property type="match status" value="1"/>
</dbReference>
<dbReference type="STRING" id="1398.AB434_3285"/>
<dbReference type="Proteomes" id="UP000032024">
    <property type="component" value="Chromosome"/>
</dbReference>
<dbReference type="Gene3D" id="3.40.1530.30">
    <property type="entry name" value="Uncharacterised family UPF0302, N-terminal domain"/>
    <property type="match status" value="1"/>
</dbReference>
<reference evidence="6" key="4">
    <citation type="submission" date="2016-01" db="EMBL/GenBank/DDBJ databases">
        <authorList>
            <person name="Mitreva M."/>
            <person name="Pepin K.H."/>
            <person name="Mihindukulasuriya K.A."/>
            <person name="Fulton R."/>
            <person name="Fronick C."/>
            <person name="O'Laughlin M."/>
            <person name="Miner T."/>
            <person name="Herter B."/>
            <person name="Rosa B.A."/>
            <person name="Cordes M."/>
            <person name="Tomlinson C."/>
            <person name="Wollam A."/>
            <person name="Palsikar V.B."/>
            <person name="Mardis E.R."/>
            <person name="Wilson R.K."/>
        </authorList>
    </citation>
    <scope>NUCLEOTIDE SEQUENCE [LARGE SCALE GENOMIC DNA]</scope>
    <source>
        <strain evidence="6">GED7749B</strain>
    </source>
</reference>
<dbReference type="EMBL" id="CP010525">
    <property type="protein sequence ID" value="AJO22795.1"/>
    <property type="molecule type" value="Genomic_DNA"/>
</dbReference>
<comment type="similarity">
    <text evidence="1">Belongs to the UPF0302 family.</text>
</comment>
<gene>
    <name evidence="4" type="ORF">HMPREF3213_02569</name>
    <name evidence="3" type="ORF">SB48_HM08orf03173</name>
</gene>
<protein>
    <recommendedName>
        <fullName evidence="1">UPF0302 protein HMPREF3213_02569</fullName>
    </recommendedName>
</protein>
<dbReference type="NCBIfam" id="NF002965">
    <property type="entry name" value="PRK03636.1"/>
    <property type="match status" value="1"/>
</dbReference>
<dbReference type="SMART" id="SM00914">
    <property type="entry name" value="IDEAL"/>
    <property type="match status" value="1"/>
</dbReference>
<reference evidence="3" key="1">
    <citation type="submission" date="2015-01" db="EMBL/GenBank/DDBJ databases">
        <title>Comparative genome analysis of Bacillus coagulans HM-08, Clostridium butyricum HM-68, Bacillus subtilis HM-66 and Bacillus licheniformis BL-09.</title>
        <authorList>
            <person name="Zhang H."/>
        </authorList>
    </citation>
    <scope>NUCLEOTIDE SEQUENCE [LARGE SCALE GENOMIC DNA]</scope>
    <source>
        <strain evidence="3">HM-08</strain>
    </source>
</reference>
<evidence type="ECO:0000313" key="3">
    <source>
        <dbReference type="EMBL" id="AJO22795.1"/>
    </source>
</evidence>
<dbReference type="InterPro" id="IPR011188">
    <property type="entry name" value="UPF0302"/>
</dbReference>
<reference evidence="4" key="3">
    <citation type="submission" date="2016-01" db="EMBL/GenBank/DDBJ databases">
        <authorList>
            <person name="Oliw E.H."/>
        </authorList>
    </citation>
    <scope>NUCLEOTIDE SEQUENCE [LARGE SCALE GENOMIC DNA]</scope>
    <source>
        <strain evidence="4">GED7749B</strain>
    </source>
</reference>
<dbReference type="EMBL" id="LRPN01000116">
    <property type="protein sequence ID" value="KWZ79465.1"/>
    <property type="molecule type" value="Genomic_DNA"/>
</dbReference>
<dbReference type="Pfam" id="PF08858">
    <property type="entry name" value="IDEAL"/>
    <property type="match status" value="1"/>
</dbReference>
<dbReference type="PATRIC" id="fig|1398.18.peg.1998"/>
<evidence type="ECO:0000259" key="2">
    <source>
        <dbReference type="SMART" id="SM00914"/>
    </source>
</evidence>
<organism evidence="4 6">
    <name type="scientific">Heyndrickxia coagulans</name>
    <name type="common">Weizmannia coagulans</name>
    <dbReference type="NCBI Taxonomy" id="1398"/>
    <lineage>
        <taxon>Bacteria</taxon>
        <taxon>Bacillati</taxon>
        <taxon>Bacillota</taxon>
        <taxon>Bacilli</taxon>
        <taxon>Bacillales</taxon>
        <taxon>Bacillaceae</taxon>
        <taxon>Heyndrickxia</taxon>
    </lineage>
</organism>
<dbReference type="InterPro" id="IPR014963">
    <property type="entry name" value="UPF0302_N"/>
</dbReference>
<dbReference type="Proteomes" id="UP000070376">
    <property type="component" value="Unassembled WGS sequence"/>
</dbReference>
<dbReference type="Gene3D" id="4.10.810.10">
    <property type="entry name" value="Virus Scaffolding Protein, Chain A"/>
    <property type="match status" value="1"/>
</dbReference>
<proteinExistence type="inferred from homology"/>
<dbReference type="InterPro" id="IPR027393">
    <property type="entry name" value="Virus_scaffolding_prot_C"/>
</dbReference>
<evidence type="ECO:0000256" key="1">
    <source>
        <dbReference type="HAMAP-Rule" id="MF_00760"/>
    </source>
</evidence>